<comment type="subcellular location">
    <subcellularLocation>
        <location evidence="1">Cytoplasm</location>
    </subcellularLocation>
</comment>
<evidence type="ECO:0000313" key="12">
    <source>
        <dbReference type="EMBL" id="MDT2403074.1"/>
    </source>
</evidence>
<protein>
    <recommendedName>
        <fullName evidence="9">Ascorbate-specific PTS system EIIA component</fullName>
    </recommendedName>
    <alternativeName>
        <fullName evidence="10">Ascorbate-specific phosphotransferase enzyme IIA component</fullName>
    </alternativeName>
</protein>
<reference evidence="12 16" key="2">
    <citation type="submission" date="2023-03" db="EMBL/GenBank/DDBJ databases">
        <authorList>
            <person name="Shen W."/>
            <person name="Cai J."/>
        </authorList>
    </citation>
    <scope>NUCLEOTIDE SEQUENCE [LARGE SCALE GENOMIC DNA]</scope>
    <source>
        <strain evidence="12">P33-2</strain>
        <strain evidence="13 16">Y2</strain>
    </source>
</reference>
<evidence type="ECO:0000313" key="15">
    <source>
        <dbReference type="Proteomes" id="UP000288388"/>
    </source>
</evidence>
<evidence type="ECO:0000259" key="11">
    <source>
        <dbReference type="PROSITE" id="PS51094"/>
    </source>
</evidence>
<evidence type="ECO:0000313" key="13">
    <source>
        <dbReference type="EMBL" id="MDT2516936.1"/>
    </source>
</evidence>
<sequence length="147" mass="16697">MLHESIEESYIQLDLEVENFEEAIRKSFDPLVKRATVTKGYVESVVQIYQKTGPYIVITKNIALPHAPVADGANKLGLGFVRLKRPVISGHETNDPVKYLFPLSAKESNEHVELLSKLAELLSQKEFIQFLEKVSSTQEFINYFGKE</sequence>
<dbReference type="Proteomes" id="UP001260773">
    <property type="component" value="Unassembled WGS sequence"/>
</dbReference>
<dbReference type="PANTHER" id="PTHR36203">
    <property type="entry name" value="ASCORBATE-SPECIFIC PTS SYSTEM EIIA COMPONENT"/>
    <property type="match status" value="1"/>
</dbReference>
<keyword evidence="2" id="KW-0813">Transport</keyword>
<evidence type="ECO:0000313" key="16">
    <source>
        <dbReference type="Proteomes" id="UP001264335"/>
    </source>
</evidence>
<dbReference type="EMBL" id="RYZS01000002">
    <property type="protein sequence ID" value="RVU93070.1"/>
    <property type="molecule type" value="Genomic_DNA"/>
</dbReference>
<keyword evidence="4" id="KW-0597">Phosphoprotein</keyword>
<evidence type="ECO:0000256" key="6">
    <source>
        <dbReference type="ARBA" id="ARBA00022683"/>
    </source>
</evidence>
<dbReference type="Gene3D" id="3.40.930.10">
    <property type="entry name" value="Mannitol-specific EII, Chain A"/>
    <property type="match status" value="1"/>
</dbReference>
<dbReference type="GO" id="GO:0005737">
    <property type="term" value="C:cytoplasm"/>
    <property type="evidence" value="ECO:0007669"/>
    <property type="project" value="UniProtKB-SubCell"/>
</dbReference>
<evidence type="ECO:0000256" key="9">
    <source>
        <dbReference type="ARBA" id="ARBA00041175"/>
    </source>
</evidence>
<accession>A0A2N8PS80</accession>
<dbReference type="RefSeq" id="WP_048720881.1">
    <property type="nucleotide sequence ID" value="NZ_JADPDV010000030.1"/>
</dbReference>
<dbReference type="InterPro" id="IPR016152">
    <property type="entry name" value="PTrfase/Anion_transptr"/>
</dbReference>
<keyword evidence="6" id="KW-0598">Phosphotransferase system</keyword>
<evidence type="ECO:0000256" key="1">
    <source>
        <dbReference type="ARBA" id="ARBA00004496"/>
    </source>
</evidence>
<dbReference type="AlphaFoldDB" id="A0A2N8PS80"/>
<dbReference type="GO" id="GO:0009401">
    <property type="term" value="P:phosphoenolpyruvate-dependent sugar phosphotransferase system"/>
    <property type="evidence" value="ECO:0007669"/>
    <property type="project" value="UniProtKB-KW"/>
</dbReference>
<evidence type="ECO:0000256" key="8">
    <source>
        <dbReference type="ARBA" id="ARBA00037387"/>
    </source>
</evidence>
<dbReference type="SUPFAM" id="SSF55804">
    <property type="entry name" value="Phoshotransferase/anion transport protein"/>
    <property type="match status" value="1"/>
</dbReference>
<dbReference type="Proteomes" id="UP001264335">
    <property type="component" value="Unassembled WGS sequence"/>
</dbReference>
<evidence type="ECO:0000256" key="10">
    <source>
        <dbReference type="ARBA" id="ARBA00042072"/>
    </source>
</evidence>
<organism evidence="14 15">
    <name type="scientific">Enterococcus avium</name>
    <name type="common">Streptococcus avium</name>
    <dbReference type="NCBI Taxonomy" id="33945"/>
    <lineage>
        <taxon>Bacteria</taxon>
        <taxon>Bacillati</taxon>
        <taxon>Bacillota</taxon>
        <taxon>Bacilli</taxon>
        <taxon>Lactobacillales</taxon>
        <taxon>Enterococcaceae</taxon>
        <taxon>Enterococcus</taxon>
    </lineage>
</organism>
<dbReference type="PROSITE" id="PS51094">
    <property type="entry name" value="PTS_EIIA_TYPE_2"/>
    <property type="match status" value="1"/>
</dbReference>
<dbReference type="InterPro" id="IPR051351">
    <property type="entry name" value="Ascorbate-PTS_EIIA_comp"/>
</dbReference>
<evidence type="ECO:0000256" key="2">
    <source>
        <dbReference type="ARBA" id="ARBA00022448"/>
    </source>
</evidence>
<evidence type="ECO:0000313" key="14">
    <source>
        <dbReference type="EMBL" id="RVU93070.1"/>
    </source>
</evidence>
<evidence type="ECO:0000256" key="5">
    <source>
        <dbReference type="ARBA" id="ARBA00022679"/>
    </source>
</evidence>
<proteinExistence type="predicted"/>
<dbReference type="CDD" id="cd00211">
    <property type="entry name" value="PTS_IIA_fru"/>
    <property type="match status" value="1"/>
</dbReference>
<keyword evidence="5" id="KW-0808">Transferase</keyword>
<dbReference type="Proteomes" id="UP000288388">
    <property type="component" value="Unassembled WGS sequence"/>
</dbReference>
<dbReference type="EMBL" id="JARPWY010000121">
    <property type="protein sequence ID" value="MDT2516936.1"/>
    <property type="molecule type" value="Genomic_DNA"/>
</dbReference>
<keyword evidence="3" id="KW-0963">Cytoplasm</keyword>
<dbReference type="GO" id="GO:0016301">
    <property type="term" value="F:kinase activity"/>
    <property type="evidence" value="ECO:0007669"/>
    <property type="project" value="UniProtKB-KW"/>
</dbReference>
<keyword evidence="14" id="KW-0762">Sugar transport</keyword>
<evidence type="ECO:0000256" key="3">
    <source>
        <dbReference type="ARBA" id="ARBA00022490"/>
    </source>
</evidence>
<dbReference type="Pfam" id="PF00359">
    <property type="entry name" value="PTS_EIIA_2"/>
    <property type="match status" value="1"/>
</dbReference>
<evidence type="ECO:0000256" key="7">
    <source>
        <dbReference type="ARBA" id="ARBA00022777"/>
    </source>
</evidence>
<dbReference type="PANTHER" id="PTHR36203:SF1">
    <property type="entry name" value="ASCORBATE-SPECIFIC PTS SYSTEM EIIA COMPONENT"/>
    <property type="match status" value="1"/>
</dbReference>
<reference evidence="14 15" key="1">
    <citation type="submission" date="2018-12" db="EMBL/GenBank/DDBJ databases">
        <title>A novel vanA-carrying plasmid in a clinical isolate of Enterococcus avium.</title>
        <authorList>
            <person name="Bernasconi O.J."/>
            <person name="Luzzaro F."/>
            <person name="Endimiani A."/>
        </authorList>
    </citation>
    <scope>NUCLEOTIDE SEQUENCE [LARGE SCALE GENOMIC DNA]</scope>
    <source>
        <strain evidence="14 15">LC0559/18</strain>
    </source>
</reference>
<dbReference type="EMBL" id="JARPWH010000039">
    <property type="protein sequence ID" value="MDT2403074.1"/>
    <property type="molecule type" value="Genomic_DNA"/>
</dbReference>
<comment type="caution">
    <text evidence="14">The sequence shown here is derived from an EMBL/GenBank/DDBJ whole genome shotgun (WGS) entry which is preliminary data.</text>
</comment>
<gene>
    <name evidence="14" type="ORF">EK398_21705</name>
    <name evidence="12" type="ORF">P7D43_11860</name>
    <name evidence="13" type="ORF">P7D79_22185</name>
</gene>
<dbReference type="InterPro" id="IPR002178">
    <property type="entry name" value="PTS_EIIA_type-2_dom"/>
</dbReference>
<evidence type="ECO:0000256" key="4">
    <source>
        <dbReference type="ARBA" id="ARBA00022553"/>
    </source>
</evidence>
<name>A0A2N8PS80_ENTAV</name>
<feature type="domain" description="PTS EIIA type-2" evidence="11">
    <location>
        <begin position="4"/>
        <end position="147"/>
    </location>
</feature>
<comment type="function">
    <text evidence="8">The phosphoenolpyruvate-dependent sugar phosphotransferase system (sugar PTS), a major carbohydrate active transport system, catalyzes the phosphorylation of incoming sugar substrates concomitantly with their translocation across the cell membrane. The enzyme II UlaABC PTS system is involved in ascorbate transport.</text>
</comment>
<keyword evidence="7" id="KW-0418">Kinase</keyword>